<dbReference type="GO" id="GO:0003723">
    <property type="term" value="F:RNA binding"/>
    <property type="evidence" value="ECO:0007669"/>
    <property type="project" value="UniProtKB-UniRule"/>
</dbReference>
<dbReference type="PANTHER" id="PTHR48030:SF3">
    <property type="entry name" value="SPLICING FACTOR 3B SUBUNIT 4"/>
    <property type="match status" value="1"/>
</dbReference>
<dbReference type="Gene3D" id="3.30.70.330">
    <property type="match status" value="2"/>
</dbReference>
<keyword evidence="1" id="KW-0694">RNA-binding</keyword>
<protein>
    <recommendedName>
        <fullName evidence="2">RRM domain-containing protein</fullName>
    </recommendedName>
</protein>
<dbReference type="OrthoDB" id="19742at2759"/>
<evidence type="ECO:0000256" key="1">
    <source>
        <dbReference type="PROSITE-ProRule" id="PRU00176"/>
    </source>
</evidence>
<dbReference type="InterPro" id="IPR052084">
    <property type="entry name" value="SF3B4_spliceosome_assoc"/>
</dbReference>
<keyword evidence="4" id="KW-1185">Reference proteome</keyword>
<feature type="domain" description="RRM" evidence="2">
    <location>
        <begin position="206"/>
        <end position="304"/>
    </location>
</feature>
<gene>
    <name evidence="3" type="ORF">RFI_07584</name>
</gene>
<dbReference type="SUPFAM" id="SSF54928">
    <property type="entry name" value="RNA-binding domain, RBD"/>
    <property type="match status" value="2"/>
</dbReference>
<dbReference type="Proteomes" id="UP000023152">
    <property type="component" value="Unassembled WGS sequence"/>
</dbReference>
<proteinExistence type="predicted"/>
<dbReference type="EMBL" id="ASPP01006000">
    <property type="protein sequence ID" value="ETO29534.1"/>
    <property type="molecule type" value="Genomic_DNA"/>
</dbReference>
<dbReference type="GO" id="GO:0071011">
    <property type="term" value="C:precatalytic spliceosome"/>
    <property type="evidence" value="ECO:0007669"/>
    <property type="project" value="TreeGrafter"/>
</dbReference>
<dbReference type="PROSITE" id="PS50102">
    <property type="entry name" value="RRM"/>
    <property type="match status" value="2"/>
</dbReference>
<dbReference type="InterPro" id="IPR000504">
    <property type="entry name" value="RRM_dom"/>
</dbReference>
<reference evidence="3 4" key="1">
    <citation type="journal article" date="2013" name="Curr. Biol.">
        <title>The Genome of the Foraminiferan Reticulomyxa filosa.</title>
        <authorList>
            <person name="Glockner G."/>
            <person name="Hulsmann N."/>
            <person name="Schleicher M."/>
            <person name="Noegel A.A."/>
            <person name="Eichinger L."/>
            <person name="Gallinger C."/>
            <person name="Pawlowski J."/>
            <person name="Sierra R."/>
            <person name="Euteneuer U."/>
            <person name="Pillet L."/>
            <person name="Moustafa A."/>
            <person name="Platzer M."/>
            <person name="Groth M."/>
            <person name="Szafranski K."/>
            <person name="Schliwa M."/>
        </authorList>
    </citation>
    <scope>NUCLEOTIDE SEQUENCE [LARGE SCALE GENOMIC DNA]</scope>
</reference>
<accession>X6NUR4</accession>
<dbReference type="PANTHER" id="PTHR48030">
    <property type="entry name" value="SPLICING FACTOR 3B SUBUNIT 4"/>
    <property type="match status" value="1"/>
</dbReference>
<evidence type="ECO:0000313" key="4">
    <source>
        <dbReference type="Proteomes" id="UP000023152"/>
    </source>
</evidence>
<name>X6NUR4_RETFI</name>
<evidence type="ECO:0000259" key="2">
    <source>
        <dbReference type="PROSITE" id="PS50102"/>
    </source>
</evidence>
<dbReference type="SMART" id="SM00360">
    <property type="entry name" value="RRM"/>
    <property type="match status" value="2"/>
</dbReference>
<dbReference type="InterPro" id="IPR012677">
    <property type="entry name" value="Nucleotide-bd_a/b_plait_sf"/>
</dbReference>
<dbReference type="Pfam" id="PF00076">
    <property type="entry name" value="RRM_1"/>
    <property type="match status" value="2"/>
</dbReference>
<evidence type="ECO:0000313" key="3">
    <source>
        <dbReference type="EMBL" id="ETO29534.1"/>
    </source>
</evidence>
<dbReference type="GO" id="GO:0048026">
    <property type="term" value="P:positive regulation of mRNA splicing, via spliceosome"/>
    <property type="evidence" value="ECO:0007669"/>
    <property type="project" value="TreeGrafter"/>
</dbReference>
<feature type="domain" description="RRM" evidence="2">
    <location>
        <begin position="60"/>
        <end position="111"/>
    </location>
</feature>
<comment type="caution">
    <text evidence="3">The sequence shown here is derived from an EMBL/GenBank/DDBJ whole genome shotgun (WGS) entry which is preliminary data.</text>
</comment>
<dbReference type="AlphaFoldDB" id="X6NUR4"/>
<dbReference type="GO" id="GO:0005730">
    <property type="term" value="C:nucleolus"/>
    <property type="evidence" value="ECO:0007669"/>
    <property type="project" value="TreeGrafter"/>
</dbReference>
<dbReference type="InterPro" id="IPR035979">
    <property type="entry name" value="RBD_domain_sf"/>
</dbReference>
<organism evidence="3 4">
    <name type="scientific">Reticulomyxa filosa</name>
    <dbReference type="NCBI Taxonomy" id="46433"/>
    <lineage>
        <taxon>Eukaryota</taxon>
        <taxon>Sar</taxon>
        <taxon>Rhizaria</taxon>
        <taxon>Retaria</taxon>
        <taxon>Foraminifera</taxon>
        <taxon>Monothalamids</taxon>
        <taxon>Reticulomyxidae</taxon>
        <taxon>Reticulomyxa</taxon>
    </lineage>
</organism>
<sequence>MKKELHYFCETIFFRDGTLFNIAFTIIQLENDDELNWCLFFCVVCGKTQTLDNANPFASASLYVGDLNPDVTEATLFELFNTIGPVASVRVCRDFATKTSLEKKKHFVYVKKKKGTANKHTNKKKSLLKNQIFRSFFERKGANKGGKKGRKFLFPFFLFIRKRGSLEKDEQTEQALETMNYTNIKGRQCRIMWSQRDKQLRESGKSNIFVKNLHESVDNKTLHDTFSTFGHILSCKIMVDPETGKSRGYGYVHYLHQEDAKKAVEGGEGKNGHEMYPFVLFFPINKDTNCKIKVKTLMIKLKRGDGLFLVFFFFFKKKGNKMLIAITSICRIFCSS</sequence>